<protein>
    <submittedName>
        <fullName evidence="2">Uncharacterized protein</fullName>
    </submittedName>
</protein>
<organism evidence="2 3">
    <name type="scientific">Protopolystoma xenopodis</name>
    <dbReference type="NCBI Taxonomy" id="117903"/>
    <lineage>
        <taxon>Eukaryota</taxon>
        <taxon>Metazoa</taxon>
        <taxon>Spiralia</taxon>
        <taxon>Lophotrochozoa</taxon>
        <taxon>Platyhelminthes</taxon>
        <taxon>Monogenea</taxon>
        <taxon>Polyopisthocotylea</taxon>
        <taxon>Polystomatidea</taxon>
        <taxon>Polystomatidae</taxon>
        <taxon>Protopolystoma</taxon>
    </lineage>
</organism>
<evidence type="ECO:0000313" key="3">
    <source>
        <dbReference type="Proteomes" id="UP000784294"/>
    </source>
</evidence>
<gene>
    <name evidence="2" type="ORF">PXEA_LOCUS245</name>
</gene>
<proteinExistence type="predicted"/>
<sequence length="218" mass="23752">MPPFSALLLNNLVSGNWVGEIPYEKADSVIPEELHSSALKPKMTYSSHGDSSLSTTPASPSLIPLQPSNKTVSLSKSDIIWSQPLLTASLTAADEPLSIYANNSIIVNRKSRKQPSNSGYLILESAKSSALLPRDTQTDYPMSSPMIPTVVVTALRRPTMSSSPSRQNRMGSRMAVWLARQLLLNHNTIRFMVGSGLVPRQPASIEPLKLLVSDRLCN</sequence>
<feature type="compositionally biased region" description="Low complexity" evidence="1">
    <location>
        <begin position="51"/>
        <end position="64"/>
    </location>
</feature>
<reference evidence="2" key="1">
    <citation type="submission" date="2018-11" db="EMBL/GenBank/DDBJ databases">
        <authorList>
            <consortium name="Pathogen Informatics"/>
        </authorList>
    </citation>
    <scope>NUCLEOTIDE SEQUENCE</scope>
</reference>
<dbReference type="AlphaFoldDB" id="A0A3S4ZXP9"/>
<accession>A0A3S4ZXP9</accession>
<dbReference type="Proteomes" id="UP000784294">
    <property type="component" value="Unassembled WGS sequence"/>
</dbReference>
<keyword evidence="3" id="KW-1185">Reference proteome</keyword>
<dbReference type="EMBL" id="CAAALY010000430">
    <property type="protein sequence ID" value="VEL06805.1"/>
    <property type="molecule type" value="Genomic_DNA"/>
</dbReference>
<feature type="region of interest" description="Disordered" evidence="1">
    <location>
        <begin position="45"/>
        <end position="64"/>
    </location>
</feature>
<comment type="caution">
    <text evidence="2">The sequence shown here is derived from an EMBL/GenBank/DDBJ whole genome shotgun (WGS) entry which is preliminary data.</text>
</comment>
<evidence type="ECO:0000313" key="2">
    <source>
        <dbReference type="EMBL" id="VEL06805.1"/>
    </source>
</evidence>
<evidence type="ECO:0000256" key="1">
    <source>
        <dbReference type="SAM" id="MobiDB-lite"/>
    </source>
</evidence>
<name>A0A3S4ZXP9_9PLAT</name>